<keyword evidence="3" id="KW-1185">Reference proteome</keyword>
<protein>
    <submittedName>
        <fullName evidence="2">Uncharacterized protein</fullName>
    </submittedName>
</protein>
<evidence type="ECO:0000256" key="1">
    <source>
        <dbReference type="SAM" id="MobiDB-lite"/>
    </source>
</evidence>
<accession>A0AAN7JJ02</accession>
<dbReference type="EMBL" id="JAXIOK010000022">
    <property type="protein sequence ID" value="KAK4744955.1"/>
    <property type="molecule type" value="Genomic_DNA"/>
</dbReference>
<reference evidence="2 3" key="1">
    <citation type="journal article" date="2023" name="Hortic Res">
        <title>Pangenome of water caltrop reveals structural variations and asymmetric subgenome divergence after allopolyploidization.</title>
        <authorList>
            <person name="Zhang X."/>
            <person name="Chen Y."/>
            <person name="Wang L."/>
            <person name="Yuan Y."/>
            <person name="Fang M."/>
            <person name="Shi L."/>
            <person name="Lu R."/>
            <person name="Comes H.P."/>
            <person name="Ma Y."/>
            <person name="Chen Y."/>
            <person name="Huang G."/>
            <person name="Zhou Y."/>
            <person name="Zheng Z."/>
            <person name="Qiu Y."/>
        </authorList>
    </citation>
    <scope>NUCLEOTIDE SEQUENCE [LARGE SCALE GENOMIC DNA]</scope>
    <source>
        <tissue evidence="2">Roots</tissue>
    </source>
</reference>
<proteinExistence type="predicted"/>
<organism evidence="2 3">
    <name type="scientific">Trapa incisa</name>
    <dbReference type="NCBI Taxonomy" id="236973"/>
    <lineage>
        <taxon>Eukaryota</taxon>
        <taxon>Viridiplantae</taxon>
        <taxon>Streptophyta</taxon>
        <taxon>Embryophyta</taxon>
        <taxon>Tracheophyta</taxon>
        <taxon>Spermatophyta</taxon>
        <taxon>Magnoliopsida</taxon>
        <taxon>eudicotyledons</taxon>
        <taxon>Gunneridae</taxon>
        <taxon>Pentapetalae</taxon>
        <taxon>rosids</taxon>
        <taxon>malvids</taxon>
        <taxon>Myrtales</taxon>
        <taxon>Lythraceae</taxon>
        <taxon>Trapa</taxon>
    </lineage>
</organism>
<feature type="region of interest" description="Disordered" evidence="1">
    <location>
        <begin position="47"/>
        <end position="97"/>
    </location>
</feature>
<comment type="caution">
    <text evidence="2">The sequence shown here is derived from an EMBL/GenBank/DDBJ whole genome shotgun (WGS) entry which is preliminary data.</text>
</comment>
<evidence type="ECO:0000313" key="2">
    <source>
        <dbReference type="EMBL" id="KAK4744955.1"/>
    </source>
</evidence>
<dbReference type="Proteomes" id="UP001345219">
    <property type="component" value="Chromosome 9"/>
</dbReference>
<dbReference type="AlphaFoldDB" id="A0AAN7JJ02"/>
<sequence length="97" mass="11045">MERSEIRNLQITIFRYPGEQILQNQKPRVTRRWGIQPSCGTPKNLVQQEAEAGGLAEFENNPEREHSEEVDDGEAAIDQLQRQRQSPYSDSSGPLPP</sequence>
<feature type="compositionally biased region" description="Polar residues" evidence="1">
    <location>
        <begin position="80"/>
        <end position="97"/>
    </location>
</feature>
<name>A0AAN7JJ02_9MYRT</name>
<gene>
    <name evidence="2" type="ORF">SAY87_011267</name>
</gene>
<evidence type="ECO:0000313" key="3">
    <source>
        <dbReference type="Proteomes" id="UP001345219"/>
    </source>
</evidence>